<comment type="caution">
    <text evidence="1">The sequence shown here is derived from an EMBL/GenBank/DDBJ whole genome shotgun (WGS) entry which is preliminary data.</text>
</comment>
<gene>
    <name evidence="1" type="ORF">JF886_04780</name>
</gene>
<dbReference type="EMBL" id="JAEKNS010000054">
    <property type="protein sequence ID" value="MBJ7594170.1"/>
    <property type="molecule type" value="Genomic_DNA"/>
</dbReference>
<dbReference type="RefSeq" id="WP_337310129.1">
    <property type="nucleotide sequence ID" value="NZ_JAEKNS010000054.1"/>
</dbReference>
<dbReference type="PANTHER" id="PTHR38436:SF1">
    <property type="entry name" value="ESTER CYCLASE"/>
    <property type="match status" value="1"/>
</dbReference>
<dbReference type="AlphaFoldDB" id="A0A934MZ11"/>
<name>A0A934MZ11_9BACT</name>
<dbReference type="InterPro" id="IPR032710">
    <property type="entry name" value="NTF2-like_dom_sf"/>
</dbReference>
<dbReference type="Proteomes" id="UP000606991">
    <property type="component" value="Unassembled WGS sequence"/>
</dbReference>
<protein>
    <submittedName>
        <fullName evidence="1">Ester cyclase</fullName>
    </submittedName>
</protein>
<evidence type="ECO:0000313" key="2">
    <source>
        <dbReference type="Proteomes" id="UP000606991"/>
    </source>
</evidence>
<dbReference type="Gene3D" id="3.10.450.50">
    <property type="match status" value="1"/>
</dbReference>
<dbReference type="Pfam" id="PF07366">
    <property type="entry name" value="SnoaL"/>
    <property type="match status" value="1"/>
</dbReference>
<dbReference type="InterPro" id="IPR009959">
    <property type="entry name" value="Cyclase_SnoaL-like"/>
</dbReference>
<dbReference type="GO" id="GO:0030638">
    <property type="term" value="P:polyketide metabolic process"/>
    <property type="evidence" value="ECO:0007669"/>
    <property type="project" value="InterPro"/>
</dbReference>
<organism evidence="1 2">
    <name type="scientific">Candidatus Aeolococcus gillhamiae</name>
    <dbReference type="NCBI Taxonomy" id="3127015"/>
    <lineage>
        <taxon>Bacteria</taxon>
        <taxon>Bacillati</taxon>
        <taxon>Candidatus Dormiibacterota</taxon>
        <taxon>Candidatus Dormibacteria</taxon>
        <taxon>Candidatus Aeolococcales</taxon>
        <taxon>Candidatus Aeolococcaceae</taxon>
        <taxon>Candidatus Aeolococcus</taxon>
    </lineage>
</organism>
<dbReference type="SUPFAM" id="SSF54427">
    <property type="entry name" value="NTF2-like"/>
    <property type="match status" value="1"/>
</dbReference>
<proteinExistence type="predicted"/>
<evidence type="ECO:0000313" key="1">
    <source>
        <dbReference type="EMBL" id="MBJ7594170.1"/>
    </source>
</evidence>
<sequence length="146" mass="16160">MGKLQESIVERHYRAFVDKNWDEAAAMMSPDVETQMPGSPPLKGIEPFIAYTQVFITAFPDARMTLDRCVEGANLVIAEGKFIGTHTGPLASPMGEIPPTGKHLELPFTDVFEVEDGKVTKHRVYFDNMTFMTQLGLMPEPASARG</sequence>
<accession>A0A934MZ11</accession>
<reference evidence="1 2" key="1">
    <citation type="submission" date="2020-10" db="EMBL/GenBank/DDBJ databases">
        <title>Ca. Dormibacterota MAGs.</title>
        <authorList>
            <person name="Montgomery K."/>
        </authorList>
    </citation>
    <scope>NUCLEOTIDE SEQUENCE [LARGE SCALE GENOMIC DNA]</scope>
    <source>
        <strain evidence="1">SC8812_S17_18</strain>
    </source>
</reference>
<dbReference type="PANTHER" id="PTHR38436">
    <property type="entry name" value="POLYKETIDE CYCLASE SNOAL-LIKE DOMAIN"/>
    <property type="match status" value="1"/>
</dbReference>